<organism evidence="1 2">
    <name type="scientific">Paraglaciecola polaris LMG 21857</name>
    <dbReference type="NCBI Taxonomy" id="1129793"/>
    <lineage>
        <taxon>Bacteria</taxon>
        <taxon>Pseudomonadati</taxon>
        <taxon>Pseudomonadota</taxon>
        <taxon>Gammaproteobacteria</taxon>
        <taxon>Alteromonadales</taxon>
        <taxon>Alteromonadaceae</taxon>
        <taxon>Paraglaciecola</taxon>
    </lineage>
</organism>
<sequence>MKPSACDNPYCKYDIARLCHLLAKKKLGSGVSWKGLEVSP</sequence>
<protein>
    <submittedName>
        <fullName evidence="1">Uncharacterized protein</fullName>
    </submittedName>
</protein>
<dbReference type="Proteomes" id="UP000006322">
    <property type="component" value="Unassembled WGS sequence"/>
</dbReference>
<proteinExistence type="predicted"/>
<comment type="caution">
    <text evidence="1">The sequence shown here is derived from an EMBL/GenBank/DDBJ whole genome shotgun (WGS) entry which is preliminary data.</text>
</comment>
<keyword evidence="2" id="KW-1185">Reference proteome</keyword>
<reference evidence="2" key="1">
    <citation type="journal article" date="2014" name="Environ. Microbiol.">
        <title>Comparative genomics of the marine bacterial genus Glaciecola reveals the high degree of genomic diversity and genomic characteristic for cold adaptation.</title>
        <authorList>
            <person name="Qin Q.L."/>
            <person name="Xie B.B."/>
            <person name="Yu Y."/>
            <person name="Shu Y.L."/>
            <person name="Rong J.C."/>
            <person name="Zhang Y.J."/>
            <person name="Zhao D.L."/>
            <person name="Chen X.L."/>
            <person name="Zhang X.Y."/>
            <person name="Chen B."/>
            <person name="Zhou B.C."/>
            <person name="Zhang Y.Z."/>
        </authorList>
    </citation>
    <scope>NUCLEOTIDE SEQUENCE [LARGE SCALE GENOMIC DNA]</scope>
    <source>
        <strain evidence="2">LMG 21857</strain>
    </source>
</reference>
<evidence type="ECO:0000313" key="2">
    <source>
        <dbReference type="Proteomes" id="UP000006322"/>
    </source>
</evidence>
<name>K6ZZC9_9ALTE</name>
<dbReference type="AlphaFoldDB" id="K6ZZC9"/>
<gene>
    <name evidence="1" type="ORF">GPLA_4688</name>
</gene>
<accession>K6ZZC9</accession>
<dbReference type="EMBL" id="BAER01000142">
    <property type="protein sequence ID" value="GAC35562.1"/>
    <property type="molecule type" value="Genomic_DNA"/>
</dbReference>
<evidence type="ECO:0000313" key="1">
    <source>
        <dbReference type="EMBL" id="GAC35562.1"/>
    </source>
</evidence>